<reference evidence="1" key="1">
    <citation type="journal article" date="2014" name="Int. J. Syst. Evol. Microbiol.">
        <title>Complete genome sequence of Corynebacterium casei LMG S-19264T (=DSM 44701T), isolated from a smear-ripened cheese.</title>
        <authorList>
            <consortium name="US DOE Joint Genome Institute (JGI-PGF)"/>
            <person name="Walter F."/>
            <person name="Albersmeier A."/>
            <person name="Kalinowski J."/>
            <person name="Ruckert C."/>
        </authorList>
    </citation>
    <scope>NUCLEOTIDE SEQUENCE</scope>
    <source>
        <strain evidence="1">CGMCC 4.7308</strain>
    </source>
</reference>
<proteinExistence type="predicted"/>
<reference evidence="1" key="2">
    <citation type="submission" date="2020-09" db="EMBL/GenBank/DDBJ databases">
        <authorList>
            <person name="Sun Q."/>
            <person name="Zhou Y."/>
        </authorList>
    </citation>
    <scope>NUCLEOTIDE SEQUENCE</scope>
    <source>
        <strain evidence="1">CGMCC 4.7308</strain>
    </source>
</reference>
<sequence>MACSTLVRTSAETYRSPFTTRDTVFPLTPARAATSRIVVTGTSVPGRGSICHR</sequence>
<comment type="caution">
    <text evidence="1">The sequence shown here is derived from an EMBL/GenBank/DDBJ whole genome shotgun (WGS) entry which is preliminary data.</text>
</comment>
<protein>
    <submittedName>
        <fullName evidence="1">Uncharacterized protein</fullName>
    </submittedName>
</protein>
<evidence type="ECO:0000313" key="2">
    <source>
        <dbReference type="Proteomes" id="UP000655208"/>
    </source>
</evidence>
<dbReference type="EMBL" id="BMNA01000003">
    <property type="protein sequence ID" value="GGL97892.1"/>
    <property type="molecule type" value="Genomic_DNA"/>
</dbReference>
<accession>A0A917ST96</accession>
<evidence type="ECO:0000313" key="1">
    <source>
        <dbReference type="EMBL" id="GGL97892.1"/>
    </source>
</evidence>
<name>A0A917ST96_9ACTN</name>
<dbReference type="AlphaFoldDB" id="A0A917ST96"/>
<dbReference type="Proteomes" id="UP000655208">
    <property type="component" value="Unassembled WGS sequence"/>
</dbReference>
<organism evidence="1 2">
    <name type="scientific">Nakamurella endophytica</name>
    <dbReference type="NCBI Taxonomy" id="1748367"/>
    <lineage>
        <taxon>Bacteria</taxon>
        <taxon>Bacillati</taxon>
        <taxon>Actinomycetota</taxon>
        <taxon>Actinomycetes</taxon>
        <taxon>Nakamurellales</taxon>
        <taxon>Nakamurellaceae</taxon>
        <taxon>Nakamurella</taxon>
    </lineage>
</organism>
<gene>
    <name evidence="1" type="ORF">GCM10011594_17220</name>
</gene>
<keyword evidence="2" id="KW-1185">Reference proteome</keyword>